<gene>
    <name evidence="5" type="ORF">HYN69_08200</name>
</gene>
<dbReference type="GO" id="GO:0003677">
    <property type="term" value="F:DNA binding"/>
    <property type="evidence" value="ECO:0007669"/>
    <property type="project" value="UniProtKB-KW"/>
</dbReference>
<dbReference type="Gene3D" id="3.30.450.80">
    <property type="entry name" value="Transcription factor LuxR-like, autoinducer-binding domain"/>
    <property type="match status" value="1"/>
</dbReference>
<evidence type="ECO:0000259" key="4">
    <source>
        <dbReference type="PROSITE" id="PS50043"/>
    </source>
</evidence>
<evidence type="ECO:0000256" key="2">
    <source>
        <dbReference type="ARBA" id="ARBA00023125"/>
    </source>
</evidence>
<name>A0A2S0UL17_9RHOB</name>
<organism evidence="5 6">
    <name type="scientific">Paragemmobacter aquarius</name>
    <dbReference type="NCBI Taxonomy" id="2169400"/>
    <lineage>
        <taxon>Bacteria</taxon>
        <taxon>Pseudomonadati</taxon>
        <taxon>Pseudomonadota</taxon>
        <taxon>Alphaproteobacteria</taxon>
        <taxon>Rhodobacterales</taxon>
        <taxon>Paracoccaceae</taxon>
        <taxon>Paragemmobacter</taxon>
    </lineage>
</organism>
<dbReference type="Proteomes" id="UP000244496">
    <property type="component" value="Chromosome"/>
</dbReference>
<dbReference type="EMBL" id="CP028918">
    <property type="protein sequence ID" value="AWB48495.1"/>
    <property type="molecule type" value="Genomic_DNA"/>
</dbReference>
<dbReference type="OrthoDB" id="3679796at2"/>
<dbReference type="PANTHER" id="PTHR44688:SF16">
    <property type="entry name" value="DNA-BINDING TRANSCRIPTIONAL ACTIVATOR DEVR_DOSR"/>
    <property type="match status" value="1"/>
</dbReference>
<dbReference type="InterPro" id="IPR013249">
    <property type="entry name" value="RNA_pol_sigma70_r4_t2"/>
</dbReference>
<dbReference type="InterPro" id="IPR036388">
    <property type="entry name" value="WH-like_DNA-bd_sf"/>
</dbReference>
<accession>A0A2S0UL17</accession>
<dbReference type="InterPro" id="IPR016032">
    <property type="entry name" value="Sig_transdc_resp-reg_C-effctor"/>
</dbReference>
<dbReference type="RefSeq" id="WP_108435314.1">
    <property type="nucleotide sequence ID" value="NZ_CP028918.1"/>
</dbReference>
<evidence type="ECO:0000256" key="3">
    <source>
        <dbReference type="ARBA" id="ARBA00023163"/>
    </source>
</evidence>
<evidence type="ECO:0000313" key="6">
    <source>
        <dbReference type="Proteomes" id="UP000244496"/>
    </source>
</evidence>
<dbReference type="InterPro" id="IPR000792">
    <property type="entry name" value="Tscrpt_reg_LuxR_C"/>
</dbReference>
<dbReference type="Pfam" id="PF08281">
    <property type="entry name" value="Sigma70_r4_2"/>
    <property type="match status" value="1"/>
</dbReference>
<dbReference type="CDD" id="cd06170">
    <property type="entry name" value="LuxR_C_like"/>
    <property type="match status" value="1"/>
</dbReference>
<dbReference type="PANTHER" id="PTHR44688">
    <property type="entry name" value="DNA-BINDING TRANSCRIPTIONAL ACTIVATOR DEVR_DOSR"/>
    <property type="match status" value="1"/>
</dbReference>
<dbReference type="AlphaFoldDB" id="A0A2S0UL17"/>
<sequence length="275" mass="30143">MTVVLAGQAEPEIAPVIWAGETILEKVLDLLIRIAEAGATGAVWDVAAHFYRECGFSRANYGFTRFRYERSIGNPDDVVYLTTAGPEYARRYFAEGLYARTPVWKWAQANTGCCTWGWVREKLARGELSPDEIDAVMQNAAMGITAGVTISFPQSSARAKGALGLIADVGLTTEDVEDIWARRGAEIQSVAHMMHLKISQMPAQNRRRNLTDRQREALEWVADGKTAGDIATLMGVSAAMVEKHLRLAREALDVETTAQAVAKAALLNMIFLRGA</sequence>
<keyword evidence="3" id="KW-0804">Transcription</keyword>
<dbReference type="GO" id="GO:0006352">
    <property type="term" value="P:DNA-templated transcription initiation"/>
    <property type="evidence" value="ECO:0007669"/>
    <property type="project" value="InterPro"/>
</dbReference>
<keyword evidence="1" id="KW-0805">Transcription regulation</keyword>
<dbReference type="SUPFAM" id="SSF46894">
    <property type="entry name" value="C-terminal effector domain of the bipartite response regulators"/>
    <property type="match status" value="1"/>
</dbReference>
<dbReference type="SUPFAM" id="SSF75516">
    <property type="entry name" value="Pheromone-binding domain of LuxR-like quorum-sensing transcription factors"/>
    <property type="match status" value="1"/>
</dbReference>
<proteinExistence type="predicted"/>
<reference evidence="5 6" key="1">
    <citation type="submission" date="2018-04" db="EMBL/GenBank/DDBJ databases">
        <title>Genome sequencing of Gemmobacter.</title>
        <authorList>
            <person name="Yi H."/>
            <person name="Baek M.-G."/>
        </authorList>
    </citation>
    <scope>NUCLEOTIDE SEQUENCE [LARGE SCALE GENOMIC DNA]</scope>
    <source>
        <strain evidence="5 6">HYN0069</strain>
    </source>
</reference>
<keyword evidence="2" id="KW-0238">DNA-binding</keyword>
<dbReference type="Gene3D" id="1.10.10.10">
    <property type="entry name" value="Winged helix-like DNA-binding domain superfamily/Winged helix DNA-binding domain"/>
    <property type="match status" value="1"/>
</dbReference>
<dbReference type="InterPro" id="IPR005143">
    <property type="entry name" value="TF_LuxR_autoind-bd_dom"/>
</dbReference>
<dbReference type="KEGG" id="geh:HYN69_08200"/>
<protein>
    <submittedName>
        <fullName evidence="5">LuxR family transcriptional regulator</fullName>
    </submittedName>
</protein>
<dbReference type="Pfam" id="PF03472">
    <property type="entry name" value="Autoind_bind"/>
    <property type="match status" value="1"/>
</dbReference>
<dbReference type="InterPro" id="IPR036693">
    <property type="entry name" value="TF_LuxR_autoind-bd_dom_sf"/>
</dbReference>
<dbReference type="PROSITE" id="PS50043">
    <property type="entry name" value="HTH_LUXR_2"/>
    <property type="match status" value="1"/>
</dbReference>
<evidence type="ECO:0000313" key="5">
    <source>
        <dbReference type="EMBL" id="AWB48495.1"/>
    </source>
</evidence>
<dbReference type="SMART" id="SM00421">
    <property type="entry name" value="HTH_LUXR"/>
    <property type="match status" value="1"/>
</dbReference>
<dbReference type="GO" id="GO:0016987">
    <property type="term" value="F:sigma factor activity"/>
    <property type="evidence" value="ECO:0007669"/>
    <property type="project" value="InterPro"/>
</dbReference>
<evidence type="ECO:0000256" key="1">
    <source>
        <dbReference type="ARBA" id="ARBA00023015"/>
    </source>
</evidence>
<feature type="domain" description="HTH luxR-type" evidence="4">
    <location>
        <begin position="203"/>
        <end position="268"/>
    </location>
</feature>
<keyword evidence="6" id="KW-1185">Reference proteome</keyword>